<organism evidence="1 2">
    <name type="scientific">Polyangium spumosum</name>
    <dbReference type="NCBI Taxonomy" id="889282"/>
    <lineage>
        <taxon>Bacteria</taxon>
        <taxon>Pseudomonadati</taxon>
        <taxon>Myxococcota</taxon>
        <taxon>Polyangia</taxon>
        <taxon>Polyangiales</taxon>
        <taxon>Polyangiaceae</taxon>
        <taxon>Polyangium</taxon>
    </lineage>
</organism>
<sequence length="69" mass="8051">MKPPRYFVDARRSVPFDTLEDAKAFARQNFPAVILERADQPDGGVSWNEILRFDWRWDPARGEPVIDFA</sequence>
<protein>
    <submittedName>
        <fullName evidence="1">Uncharacterized protein</fullName>
    </submittedName>
</protein>
<proteinExistence type="predicted"/>
<dbReference type="Proteomes" id="UP000440224">
    <property type="component" value="Unassembled WGS sequence"/>
</dbReference>
<dbReference type="RefSeq" id="WP_153823500.1">
    <property type="nucleotide sequence ID" value="NZ_WJIE01000013.1"/>
</dbReference>
<evidence type="ECO:0000313" key="1">
    <source>
        <dbReference type="EMBL" id="MRG96692.1"/>
    </source>
</evidence>
<reference evidence="1 2" key="1">
    <citation type="submission" date="2019-10" db="EMBL/GenBank/DDBJ databases">
        <title>A soil myxobacterium in the family Polyangiaceae.</title>
        <authorList>
            <person name="Li Y."/>
            <person name="Wang J."/>
        </authorList>
    </citation>
    <scope>NUCLEOTIDE SEQUENCE [LARGE SCALE GENOMIC DNA]</scope>
    <source>
        <strain evidence="1 2">DSM 14734</strain>
    </source>
</reference>
<accession>A0A6N7PWT4</accession>
<dbReference type="OrthoDB" id="5391048at2"/>
<evidence type="ECO:0000313" key="2">
    <source>
        <dbReference type="Proteomes" id="UP000440224"/>
    </source>
</evidence>
<comment type="caution">
    <text evidence="1">The sequence shown here is derived from an EMBL/GenBank/DDBJ whole genome shotgun (WGS) entry which is preliminary data.</text>
</comment>
<keyword evidence="2" id="KW-1185">Reference proteome</keyword>
<name>A0A6N7PWT4_9BACT</name>
<dbReference type="AlphaFoldDB" id="A0A6N7PWT4"/>
<dbReference type="EMBL" id="WJIE01000013">
    <property type="protein sequence ID" value="MRG96692.1"/>
    <property type="molecule type" value="Genomic_DNA"/>
</dbReference>
<gene>
    <name evidence="1" type="ORF">GF068_32930</name>
</gene>